<evidence type="ECO:0000313" key="8">
    <source>
        <dbReference type="EMBL" id="KAJ5151422.1"/>
    </source>
</evidence>
<dbReference type="Pfam" id="PF04082">
    <property type="entry name" value="Fungal_trans"/>
    <property type="match status" value="1"/>
</dbReference>
<dbReference type="InterPro" id="IPR001138">
    <property type="entry name" value="Zn2Cys6_DnaBD"/>
</dbReference>
<dbReference type="GO" id="GO:0000981">
    <property type="term" value="F:DNA-binding transcription factor activity, RNA polymerase II-specific"/>
    <property type="evidence" value="ECO:0007669"/>
    <property type="project" value="InterPro"/>
</dbReference>
<keyword evidence="2" id="KW-0805">Transcription regulation</keyword>
<sequence length="768" mass="86497">METWRLKLYSPKQAAAQSIDESHLRSVQLVDEPADGPTRDKKNDGVRDGRVTKERAACNSPGCNMSKRSFEESRGSLPPEADHNGFLPIHDLLSPGDDQEHDPTPPSGPSKKPRNFIATVACETCRLKKTRCDESRPKCGLCKSQGLQCVYNERKSSKRDQSLTMIMSTLHRLETKLENIPSSIFSDLQSLGGQLRHISDHSQEAQPSPAHRDDGRRTSVMPSAATPGFTPAARGGDDFDWEENQPAPDSSGRISISFSQHGVILWPGARKLRDRAGIDAPPYAHVHEPISAAWGDHWLEALPLAMIKGLANAFFAVFNPFTPIMDKSFFFSFTLGSAIESGFGYTMESCLVLNVLALGCLGVLAYQEGNYPLPGTQSRRFEPPEWMNVVYEEQPGLRFFNEARRRIGFLMCSNDLQSCQFYLLSSVYYSQIPRPMDAWAMIHRAATCCLSMLTNHDVCFDEWEGDMKSRVYWNCLMNETILVQELHLPPSGLFRLEDKVPIPKFIGFETTGYTSARYPSTQVVDDSYFQYHFLAQVAHRIILTRIRHSLYFYSDSGTIPLPAVNAELHHQLEQWRTNLPPAIQFTDNQLQPSYSTPGDHSSVHPSPSSAPSPNHIAPHSSDPNRPLSPAVAVTDAMLRGRYMIAKFHIGRPYLYKALRIPNLLTDDDLEQIKSGLQNAMDWPVAQGIFRKMKSCIPIRFAFCSQFFGQILLFYCIAHSPSARVRETLPSGWERWNEEMLRFLEDCARNSPAVAQDLELLRSLWPGHD</sequence>
<accession>A0A9W9HNA7</accession>
<proteinExistence type="predicted"/>
<dbReference type="EMBL" id="JAPQKN010000008">
    <property type="protein sequence ID" value="KAJ5151422.1"/>
    <property type="molecule type" value="Genomic_DNA"/>
</dbReference>
<keyword evidence="4" id="KW-0804">Transcription</keyword>
<evidence type="ECO:0000259" key="7">
    <source>
        <dbReference type="PROSITE" id="PS50048"/>
    </source>
</evidence>
<dbReference type="Proteomes" id="UP001149163">
    <property type="component" value="Unassembled WGS sequence"/>
</dbReference>
<dbReference type="SUPFAM" id="SSF57701">
    <property type="entry name" value="Zn2/Cys6 DNA-binding domain"/>
    <property type="match status" value="1"/>
</dbReference>
<evidence type="ECO:0000256" key="5">
    <source>
        <dbReference type="ARBA" id="ARBA00023242"/>
    </source>
</evidence>
<dbReference type="PANTHER" id="PTHR47785">
    <property type="entry name" value="ZN(II)2CYS6 TRANSCRIPTION FACTOR (EUROFUNG)-RELATED-RELATED"/>
    <property type="match status" value="1"/>
</dbReference>
<dbReference type="InterPro" id="IPR007219">
    <property type="entry name" value="XnlR_reg_dom"/>
</dbReference>
<evidence type="ECO:0000256" key="2">
    <source>
        <dbReference type="ARBA" id="ARBA00023015"/>
    </source>
</evidence>
<feature type="compositionally biased region" description="Low complexity" evidence="6">
    <location>
        <begin position="603"/>
        <end position="621"/>
    </location>
</feature>
<protein>
    <recommendedName>
        <fullName evidence="7">Zn(2)-C6 fungal-type domain-containing protein</fullName>
    </recommendedName>
</protein>
<dbReference type="GO" id="GO:0003677">
    <property type="term" value="F:DNA binding"/>
    <property type="evidence" value="ECO:0007669"/>
    <property type="project" value="UniProtKB-KW"/>
</dbReference>
<dbReference type="GO" id="GO:0008270">
    <property type="term" value="F:zinc ion binding"/>
    <property type="evidence" value="ECO:0007669"/>
    <property type="project" value="InterPro"/>
</dbReference>
<gene>
    <name evidence="8" type="ORF">N7482_010674</name>
</gene>
<dbReference type="OrthoDB" id="6133115at2759"/>
<reference evidence="8" key="2">
    <citation type="journal article" date="2023" name="IMA Fungus">
        <title>Comparative genomic study of the Penicillium genus elucidates a diverse pangenome and 15 lateral gene transfer events.</title>
        <authorList>
            <person name="Petersen C."/>
            <person name="Sorensen T."/>
            <person name="Nielsen M.R."/>
            <person name="Sondergaard T.E."/>
            <person name="Sorensen J.L."/>
            <person name="Fitzpatrick D.A."/>
            <person name="Frisvad J.C."/>
            <person name="Nielsen K.L."/>
        </authorList>
    </citation>
    <scope>NUCLEOTIDE SEQUENCE</scope>
    <source>
        <strain evidence="8">IBT 26290</strain>
    </source>
</reference>
<organism evidence="8 9">
    <name type="scientific">Penicillium canariense</name>
    <dbReference type="NCBI Taxonomy" id="189055"/>
    <lineage>
        <taxon>Eukaryota</taxon>
        <taxon>Fungi</taxon>
        <taxon>Dikarya</taxon>
        <taxon>Ascomycota</taxon>
        <taxon>Pezizomycotina</taxon>
        <taxon>Eurotiomycetes</taxon>
        <taxon>Eurotiomycetidae</taxon>
        <taxon>Eurotiales</taxon>
        <taxon>Aspergillaceae</taxon>
        <taxon>Penicillium</taxon>
    </lineage>
</organism>
<feature type="compositionally biased region" description="Polar residues" evidence="6">
    <location>
        <begin position="587"/>
        <end position="599"/>
    </location>
</feature>
<dbReference type="CDD" id="cd00067">
    <property type="entry name" value="GAL4"/>
    <property type="match status" value="1"/>
</dbReference>
<reference evidence="8" key="1">
    <citation type="submission" date="2022-11" db="EMBL/GenBank/DDBJ databases">
        <authorList>
            <person name="Petersen C."/>
        </authorList>
    </citation>
    <scope>NUCLEOTIDE SEQUENCE</scope>
    <source>
        <strain evidence="8">IBT 26290</strain>
    </source>
</reference>
<dbReference type="RefSeq" id="XP_056538755.1">
    <property type="nucleotide sequence ID" value="XM_056692798.1"/>
</dbReference>
<feature type="domain" description="Zn(2)-C6 fungal-type" evidence="7">
    <location>
        <begin position="121"/>
        <end position="151"/>
    </location>
</feature>
<dbReference type="GO" id="GO:0006351">
    <property type="term" value="P:DNA-templated transcription"/>
    <property type="evidence" value="ECO:0007669"/>
    <property type="project" value="InterPro"/>
</dbReference>
<evidence type="ECO:0000256" key="6">
    <source>
        <dbReference type="SAM" id="MobiDB-lite"/>
    </source>
</evidence>
<dbReference type="PROSITE" id="PS50048">
    <property type="entry name" value="ZN2_CY6_FUNGAL_2"/>
    <property type="match status" value="1"/>
</dbReference>
<evidence type="ECO:0000256" key="3">
    <source>
        <dbReference type="ARBA" id="ARBA00023125"/>
    </source>
</evidence>
<dbReference type="PANTHER" id="PTHR47785:SF6">
    <property type="entry name" value="ZN(II)2CYS6 TRANSCRIPTION FACTOR (EUROFUNG)"/>
    <property type="match status" value="1"/>
</dbReference>
<keyword evidence="9" id="KW-1185">Reference proteome</keyword>
<dbReference type="CDD" id="cd12148">
    <property type="entry name" value="fungal_TF_MHR"/>
    <property type="match status" value="1"/>
</dbReference>
<feature type="compositionally biased region" description="Basic and acidic residues" evidence="6">
    <location>
        <begin position="37"/>
        <end position="56"/>
    </location>
</feature>
<dbReference type="Pfam" id="PF00172">
    <property type="entry name" value="Zn_clus"/>
    <property type="match status" value="1"/>
</dbReference>
<feature type="region of interest" description="Disordered" evidence="6">
    <location>
        <begin position="587"/>
        <end position="628"/>
    </location>
</feature>
<dbReference type="Gene3D" id="4.10.240.10">
    <property type="entry name" value="Zn(2)-C6 fungal-type DNA-binding domain"/>
    <property type="match status" value="1"/>
</dbReference>
<comment type="caution">
    <text evidence="8">The sequence shown here is derived from an EMBL/GenBank/DDBJ whole genome shotgun (WGS) entry which is preliminary data.</text>
</comment>
<name>A0A9W9HNA7_9EURO</name>
<dbReference type="InterPro" id="IPR053181">
    <property type="entry name" value="EcdB-like_regulator"/>
</dbReference>
<dbReference type="InterPro" id="IPR036864">
    <property type="entry name" value="Zn2-C6_fun-type_DNA-bd_sf"/>
</dbReference>
<dbReference type="SMART" id="SM00066">
    <property type="entry name" value="GAL4"/>
    <property type="match status" value="1"/>
</dbReference>
<keyword evidence="3" id="KW-0238">DNA-binding</keyword>
<evidence type="ECO:0000256" key="1">
    <source>
        <dbReference type="ARBA" id="ARBA00022723"/>
    </source>
</evidence>
<evidence type="ECO:0000313" key="9">
    <source>
        <dbReference type="Proteomes" id="UP001149163"/>
    </source>
</evidence>
<keyword evidence="5" id="KW-0539">Nucleus</keyword>
<feature type="region of interest" description="Disordered" evidence="6">
    <location>
        <begin position="198"/>
        <end position="254"/>
    </location>
</feature>
<feature type="region of interest" description="Disordered" evidence="6">
    <location>
        <begin position="1"/>
        <end position="114"/>
    </location>
</feature>
<dbReference type="AlphaFoldDB" id="A0A9W9HNA7"/>
<dbReference type="GeneID" id="81431974"/>
<keyword evidence="1" id="KW-0479">Metal-binding</keyword>
<evidence type="ECO:0000256" key="4">
    <source>
        <dbReference type="ARBA" id="ARBA00023163"/>
    </source>
</evidence>
<dbReference type="PROSITE" id="PS00463">
    <property type="entry name" value="ZN2_CY6_FUNGAL_1"/>
    <property type="match status" value="1"/>
</dbReference>